<evidence type="ECO:0000256" key="8">
    <source>
        <dbReference type="SAM" id="Phobius"/>
    </source>
</evidence>
<dbReference type="SMART" id="SM00248">
    <property type="entry name" value="ANK"/>
    <property type="match status" value="5"/>
</dbReference>
<feature type="repeat" description="ANK" evidence="7">
    <location>
        <begin position="441"/>
        <end position="473"/>
    </location>
</feature>
<proteinExistence type="predicted"/>
<keyword evidence="4 8" id="KW-1133">Transmembrane helix</keyword>
<dbReference type="PROSITE" id="PS50297">
    <property type="entry name" value="ANK_REP_REGION"/>
    <property type="match status" value="2"/>
</dbReference>
<evidence type="ECO:0000256" key="4">
    <source>
        <dbReference type="ARBA" id="ARBA00022989"/>
    </source>
</evidence>
<keyword evidence="3" id="KW-0677">Repeat</keyword>
<evidence type="ECO:0000313" key="10">
    <source>
        <dbReference type="EMBL" id="GBG32213.1"/>
    </source>
</evidence>
<dbReference type="InterPro" id="IPR002110">
    <property type="entry name" value="Ankyrin_rpt"/>
</dbReference>
<dbReference type="EMBL" id="BEYU01000117">
    <property type="protein sequence ID" value="GBG32213.1"/>
    <property type="molecule type" value="Genomic_DNA"/>
</dbReference>
<keyword evidence="11" id="KW-1185">Reference proteome</keyword>
<dbReference type="SUPFAM" id="SSF48403">
    <property type="entry name" value="Ankyrin repeat"/>
    <property type="match status" value="1"/>
</dbReference>
<feature type="transmembrane region" description="Helical" evidence="8">
    <location>
        <begin position="1184"/>
        <end position="1203"/>
    </location>
</feature>
<name>A0A2R5GU83_9STRA</name>
<feature type="transmembrane region" description="Helical" evidence="8">
    <location>
        <begin position="1267"/>
        <end position="1288"/>
    </location>
</feature>
<feature type="repeat" description="ANK" evidence="7">
    <location>
        <begin position="343"/>
        <end position="375"/>
    </location>
</feature>
<accession>A0A2R5GU83</accession>
<comment type="subcellular location">
    <subcellularLocation>
        <location evidence="1">Membrane</location>
        <topology evidence="1">Multi-pass membrane protein</topology>
    </subcellularLocation>
</comment>
<comment type="caution">
    <text evidence="10">The sequence shown here is derived from an EMBL/GenBank/DDBJ whole genome shotgun (WGS) entry which is preliminary data.</text>
</comment>
<evidence type="ECO:0000313" key="11">
    <source>
        <dbReference type="Proteomes" id="UP000241890"/>
    </source>
</evidence>
<feature type="transmembrane region" description="Helical" evidence="8">
    <location>
        <begin position="1209"/>
        <end position="1229"/>
    </location>
</feature>
<keyword evidence="2 8" id="KW-0812">Transmembrane</keyword>
<evidence type="ECO:0000256" key="3">
    <source>
        <dbReference type="ARBA" id="ARBA00022737"/>
    </source>
</evidence>
<dbReference type="InterPro" id="IPR036770">
    <property type="entry name" value="Ankyrin_rpt-contain_sf"/>
</dbReference>
<dbReference type="OrthoDB" id="20872at2759"/>
<evidence type="ECO:0000256" key="6">
    <source>
        <dbReference type="ARBA" id="ARBA00023136"/>
    </source>
</evidence>
<dbReference type="InterPro" id="IPR013122">
    <property type="entry name" value="PKD1_2_channel"/>
</dbReference>
<keyword evidence="6 8" id="KW-0472">Membrane</keyword>
<evidence type="ECO:0000256" key="2">
    <source>
        <dbReference type="ARBA" id="ARBA00022692"/>
    </source>
</evidence>
<evidence type="ECO:0000256" key="1">
    <source>
        <dbReference type="ARBA" id="ARBA00004141"/>
    </source>
</evidence>
<protein>
    <submittedName>
        <fullName evidence="10">Ankyrin repeat domain-containing protein 54</fullName>
    </submittedName>
</protein>
<sequence length="1309" mass="147109">MARHQCPLGLGNLGTLSKSLMMCGTYISAYCPYSVCKSALEKFERLGKIFVRVQPQLDKVDKALMANVLSRYAALEMLSSTGGAIEFTSEEDKGEFSDALESDGMGGIDTEALIQLLDDLDEVIAQSDSGAPPETREEALQRILPTMPDLNHELRSFKEALGKSLEDLVALHEAIHVPESCFDIMYMRASGNASDDSMETKLLQAAKRSDFETCKRILQTHPEIDPLSARDPPIISGKEGFDPDQLQASSQSSLDYLITAIARIQPERNAYDLTLGSKDKEMNLKFKAAKLKELQSAREVVALILERVRDTGKFETAGTFARALRSFDVKTLQLMGRNEEICHGKTPLHLAIEMKCPEMVAVLCENGAESDDKALLDTTELGQGEILQILKNDGKAFPERYRGELDRTLLHLACNKPDAGDDNFVQMLIQMNVAVNEVDMIGRTALHNAAAMGNLSAVRSLLEAGADETLPTRREGSTVIHEAAKMGRISVLQFVLKNSSGETVDAVDMQGRTPLCYAFKRRKFLELTFYCLRELQESAQEACLRECHLAPEMEEFAQLMKERYGKSDSSFREAIDSVDALRGLGSTREMRELASFIRKCYLESENHELSKEGLRKIEDAPEMKVFVGCIKKRYRDLDASSRNFKAVELSEVVRDLHLLPLMRDFVYLILRAYEEPSMLDPETNEETSKSLEGIESSSELSELAALIKRRIDVADTSCETANEIRVFKSNLKLVSGSAFSPYTSFECLPNFDGELLSYFPQDICQDLQDLESGSKKDVLEGILRDCFEELFVEIRKADAVLGILLDAGADIDHVDDQGNPAFDDDYRIEYFKTKEKELKAALEKRSKLAHDQPIFKGKIVHHAVHAAWVQQGLRFKACRALAYWVILLILLTLVAIRYSGRDVYESFSIQASIVNRMSSGDAGTLEDVNDLDSWNDYVENVFVEAIWPSESDLHAENDSVIFGEGLVLLGRPRYRVFANQRWETRKLVSYESTEDRHQVWMEVAMVLFFLGHFFSEIFRLLVSTCRSQKIETGGASEQVVCNGDDYGTMPNLNKLMGVVVLDPEEQQWWLCNVSKTKGSSRRVVSKDHSRSFALEHLKWIETWGSEAGPRRFNVGELVRVSKGPGREECNGFIVSINECDKRWTYSNAERDVYIDVSDLMWLSTIRQYLLGGVVFLCYLKTLEYLRVAATFAVPVMIIIGMLVKLMSFLAILAVFVLAFGIFDYVVFGLKYAPVKSVMKALVFTLRGALGELDFDGKYEMDQVVGTGMTMLTAVLLVILLLNLLIAVMSEAYEDVKATAEARWCYRQYM</sequence>
<dbReference type="InParanoid" id="A0A2R5GU83"/>
<evidence type="ECO:0000256" key="7">
    <source>
        <dbReference type="PROSITE-ProRule" id="PRU00023"/>
    </source>
</evidence>
<organism evidence="10 11">
    <name type="scientific">Hondaea fermentalgiana</name>
    <dbReference type="NCBI Taxonomy" id="2315210"/>
    <lineage>
        <taxon>Eukaryota</taxon>
        <taxon>Sar</taxon>
        <taxon>Stramenopiles</taxon>
        <taxon>Bigyra</taxon>
        <taxon>Labyrinthulomycetes</taxon>
        <taxon>Thraustochytrida</taxon>
        <taxon>Thraustochytriidae</taxon>
        <taxon>Hondaea</taxon>
    </lineage>
</organism>
<dbReference type="Gene3D" id="1.25.40.20">
    <property type="entry name" value="Ankyrin repeat-containing domain"/>
    <property type="match status" value="2"/>
</dbReference>
<feature type="non-terminal residue" evidence="10">
    <location>
        <position position="1309"/>
    </location>
</feature>
<keyword evidence="5 7" id="KW-0040">ANK repeat</keyword>
<dbReference type="GO" id="GO:0016020">
    <property type="term" value="C:membrane"/>
    <property type="evidence" value="ECO:0007669"/>
    <property type="project" value="UniProtKB-SubCell"/>
</dbReference>
<reference evidence="10 11" key="1">
    <citation type="submission" date="2017-12" db="EMBL/GenBank/DDBJ databases">
        <title>Sequencing, de novo assembly and annotation of complete genome of a new Thraustochytrid species, strain FCC1311.</title>
        <authorList>
            <person name="Sedici K."/>
            <person name="Godart F."/>
            <person name="Aiese Cigliano R."/>
            <person name="Sanseverino W."/>
            <person name="Barakat M."/>
            <person name="Ortet P."/>
            <person name="Marechal E."/>
            <person name="Cagnac O."/>
            <person name="Amato A."/>
        </authorList>
    </citation>
    <scope>NUCLEOTIDE SEQUENCE [LARGE SCALE GENOMIC DNA]</scope>
</reference>
<feature type="transmembrane region" description="Helical" evidence="8">
    <location>
        <begin position="881"/>
        <end position="900"/>
    </location>
</feature>
<dbReference type="PANTHER" id="PTHR24161">
    <property type="entry name" value="ANK_REP_REGION DOMAIN-CONTAINING PROTEIN-RELATED"/>
    <property type="match status" value="1"/>
</dbReference>
<evidence type="ECO:0000256" key="5">
    <source>
        <dbReference type="ARBA" id="ARBA00023043"/>
    </source>
</evidence>
<dbReference type="Pfam" id="PF00023">
    <property type="entry name" value="Ank"/>
    <property type="match status" value="1"/>
</dbReference>
<evidence type="ECO:0000259" key="9">
    <source>
        <dbReference type="Pfam" id="PF08016"/>
    </source>
</evidence>
<feature type="domain" description="Polycystin cation channel PKD1/PKD2" evidence="9">
    <location>
        <begin position="1136"/>
        <end position="1295"/>
    </location>
</feature>
<dbReference type="PROSITE" id="PS50088">
    <property type="entry name" value="ANK_REPEAT"/>
    <property type="match status" value="2"/>
</dbReference>
<dbReference type="PANTHER" id="PTHR24161:SF85">
    <property type="entry name" value="PALMITOYLTRANSFERASE HIP14"/>
    <property type="match status" value="1"/>
</dbReference>
<dbReference type="Pfam" id="PF08016">
    <property type="entry name" value="PKD_channel"/>
    <property type="match status" value="1"/>
</dbReference>
<dbReference type="Pfam" id="PF12796">
    <property type="entry name" value="Ank_2"/>
    <property type="match status" value="1"/>
</dbReference>
<dbReference type="Proteomes" id="UP000241890">
    <property type="component" value="Unassembled WGS sequence"/>
</dbReference>
<gene>
    <name evidence="10" type="ORF">FCC1311_084382</name>
</gene>